<comment type="caution">
    <text evidence="2">The sequence shown here is derived from an EMBL/GenBank/DDBJ whole genome shotgun (WGS) entry which is preliminary data.</text>
</comment>
<dbReference type="AlphaFoldDB" id="A0AAN7UGZ1"/>
<evidence type="ECO:0000313" key="2">
    <source>
        <dbReference type="EMBL" id="KAK5625481.1"/>
    </source>
</evidence>
<feature type="region of interest" description="Disordered" evidence="1">
    <location>
        <begin position="144"/>
        <end position="167"/>
    </location>
</feature>
<protein>
    <submittedName>
        <fullName evidence="2">Uncharacterized protein</fullName>
    </submittedName>
</protein>
<evidence type="ECO:0000313" key="3">
    <source>
        <dbReference type="Proteomes" id="UP001305414"/>
    </source>
</evidence>
<accession>A0AAN7UGZ1</accession>
<organism evidence="2 3">
    <name type="scientific">Xylaria bambusicola</name>
    <dbReference type="NCBI Taxonomy" id="326684"/>
    <lineage>
        <taxon>Eukaryota</taxon>
        <taxon>Fungi</taxon>
        <taxon>Dikarya</taxon>
        <taxon>Ascomycota</taxon>
        <taxon>Pezizomycotina</taxon>
        <taxon>Sordariomycetes</taxon>
        <taxon>Xylariomycetidae</taxon>
        <taxon>Xylariales</taxon>
        <taxon>Xylariaceae</taxon>
        <taxon>Xylaria</taxon>
    </lineage>
</organism>
<proteinExistence type="predicted"/>
<reference evidence="2 3" key="1">
    <citation type="submission" date="2023-10" db="EMBL/GenBank/DDBJ databases">
        <title>Draft genome sequence of Xylaria bambusicola isolate GMP-LS, the root and basal stem rot pathogen of sugarcane in Indonesia.</title>
        <authorList>
            <person name="Selvaraj P."/>
            <person name="Muralishankar V."/>
            <person name="Muruganantham S."/>
            <person name="Sp S."/>
            <person name="Haryani S."/>
            <person name="Lau K.J.X."/>
            <person name="Naqvi N.I."/>
        </authorList>
    </citation>
    <scope>NUCLEOTIDE SEQUENCE [LARGE SCALE GENOMIC DNA]</scope>
    <source>
        <strain evidence="2">GMP-LS</strain>
    </source>
</reference>
<keyword evidence="3" id="KW-1185">Reference proteome</keyword>
<dbReference type="Proteomes" id="UP001305414">
    <property type="component" value="Unassembled WGS sequence"/>
</dbReference>
<feature type="compositionally biased region" description="Low complexity" evidence="1">
    <location>
        <begin position="155"/>
        <end position="167"/>
    </location>
</feature>
<sequence length="167" mass="18619">MRLKELQRKEDINEQESIVQTKREILASLEGVMTPEAATANGKLELAGGLPEILAWYIDGMGMSRGDTRFDRDWMPMDRDVGAKFAQAIAGNIIRFSENGQLQYVASVLIKDGAIPATVSMYITLSRLWPKSSARLKENQNRCKVNKENHHNPTSSPSLSLSLSEQV</sequence>
<gene>
    <name evidence="2" type="ORF">RRF57_001197</name>
</gene>
<name>A0AAN7UGZ1_9PEZI</name>
<dbReference type="EMBL" id="JAWHQM010000002">
    <property type="protein sequence ID" value="KAK5625481.1"/>
    <property type="molecule type" value="Genomic_DNA"/>
</dbReference>
<evidence type="ECO:0000256" key="1">
    <source>
        <dbReference type="SAM" id="MobiDB-lite"/>
    </source>
</evidence>